<feature type="coiled-coil region" evidence="1">
    <location>
        <begin position="16"/>
        <end position="68"/>
    </location>
</feature>
<dbReference type="EMBL" id="CATQJA010000153">
    <property type="protein sequence ID" value="CAJ0557902.1"/>
    <property type="molecule type" value="Genomic_DNA"/>
</dbReference>
<gene>
    <name evidence="3" type="ORF">MSPICULIGERA_LOCUS649</name>
</gene>
<evidence type="ECO:0000256" key="2">
    <source>
        <dbReference type="SAM" id="MobiDB-lite"/>
    </source>
</evidence>
<keyword evidence="4" id="KW-1185">Reference proteome</keyword>
<keyword evidence="1" id="KW-0175">Coiled coil</keyword>
<sequence length="181" mass="20197">MRRELVLTKADALEGQRDLKRKINDVRDEAARLLAKKDRELEKVTKELADVNKTVQKQADQIKALQKHADVHKSLHKKIDALAAQMKTVVQRRPPPPPPQQQQPSSSKQTDVKAPEAQPRLARAPLPVAVALLNKRMPEKELRRSLRSASVVATARLTTKRPEPPRPAVAAGPAAKVIRQK</sequence>
<proteinExistence type="predicted"/>
<feature type="region of interest" description="Disordered" evidence="2">
    <location>
        <begin position="87"/>
        <end position="124"/>
    </location>
</feature>
<dbReference type="AlphaFoldDB" id="A0AA36FNV6"/>
<evidence type="ECO:0000313" key="3">
    <source>
        <dbReference type="EMBL" id="CAJ0557902.1"/>
    </source>
</evidence>
<feature type="non-terminal residue" evidence="3">
    <location>
        <position position="1"/>
    </location>
</feature>
<feature type="compositionally biased region" description="Low complexity" evidence="2">
    <location>
        <begin position="115"/>
        <end position="124"/>
    </location>
</feature>
<dbReference type="Proteomes" id="UP001177023">
    <property type="component" value="Unassembled WGS sequence"/>
</dbReference>
<evidence type="ECO:0000313" key="4">
    <source>
        <dbReference type="Proteomes" id="UP001177023"/>
    </source>
</evidence>
<name>A0AA36FNV6_9BILA</name>
<reference evidence="3" key="1">
    <citation type="submission" date="2023-06" db="EMBL/GenBank/DDBJ databases">
        <authorList>
            <person name="Delattre M."/>
        </authorList>
    </citation>
    <scope>NUCLEOTIDE SEQUENCE</scope>
    <source>
        <strain evidence="3">AF72</strain>
    </source>
</reference>
<evidence type="ECO:0000256" key="1">
    <source>
        <dbReference type="SAM" id="Coils"/>
    </source>
</evidence>
<organism evidence="3 4">
    <name type="scientific">Mesorhabditis spiculigera</name>
    <dbReference type="NCBI Taxonomy" id="96644"/>
    <lineage>
        <taxon>Eukaryota</taxon>
        <taxon>Metazoa</taxon>
        <taxon>Ecdysozoa</taxon>
        <taxon>Nematoda</taxon>
        <taxon>Chromadorea</taxon>
        <taxon>Rhabditida</taxon>
        <taxon>Rhabditina</taxon>
        <taxon>Rhabditomorpha</taxon>
        <taxon>Rhabditoidea</taxon>
        <taxon>Rhabditidae</taxon>
        <taxon>Mesorhabditinae</taxon>
        <taxon>Mesorhabditis</taxon>
    </lineage>
</organism>
<feature type="region of interest" description="Disordered" evidence="2">
    <location>
        <begin position="140"/>
        <end position="181"/>
    </location>
</feature>
<protein>
    <submittedName>
        <fullName evidence="3">Uncharacterized protein</fullName>
    </submittedName>
</protein>
<accession>A0AA36FNV6</accession>
<comment type="caution">
    <text evidence="3">The sequence shown here is derived from an EMBL/GenBank/DDBJ whole genome shotgun (WGS) entry which is preliminary data.</text>
</comment>